<dbReference type="HOGENOM" id="CLU_045011_8_0_0"/>
<evidence type="ECO:0000259" key="2">
    <source>
        <dbReference type="PROSITE" id="PS50943"/>
    </source>
</evidence>
<dbReference type="Proteomes" id="UP000007013">
    <property type="component" value="Chromosome"/>
</dbReference>
<dbReference type="eggNOG" id="COG1011">
    <property type="taxonomic scope" value="Bacteria"/>
</dbReference>
<dbReference type="OrthoDB" id="9809962at2"/>
<dbReference type="InterPro" id="IPR036412">
    <property type="entry name" value="HAD-like_sf"/>
</dbReference>
<dbReference type="PANTHER" id="PTHR43316:SF3">
    <property type="entry name" value="HALOACID DEHALOGENASE, TYPE II (AFU_ORTHOLOGUE AFUA_2G07750)-RELATED"/>
    <property type="match status" value="1"/>
</dbReference>
<dbReference type="PANTHER" id="PTHR43316">
    <property type="entry name" value="HYDROLASE, HALOACID DELAHOGENASE-RELATED"/>
    <property type="match status" value="1"/>
</dbReference>
<evidence type="ECO:0000313" key="4">
    <source>
        <dbReference type="Proteomes" id="UP000007013"/>
    </source>
</evidence>
<keyword evidence="1 3" id="KW-0378">Hydrolase</keyword>
<proteinExistence type="predicted"/>
<dbReference type="EMBL" id="CP001032">
    <property type="protein sequence ID" value="ACB77416.1"/>
    <property type="molecule type" value="Genomic_DNA"/>
</dbReference>
<dbReference type="InterPro" id="IPR006439">
    <property type="entry name" value="HAD-SF_hydro_IA"/>
</dbReference>
<dbReference type="PROSITE" id="PS50943">
    <property type="entry name" value="HTH_CROC1"/>
    <property type="match status" value="1"/>
</dbReference>
<accession>B2A080</accession>
<dbReference type="InterPro" id="IPR051540">
    <property type="entry name" value="S-2-haloacid_dehalogenase"/>
</dbReference>
<protein>
    <submittedName>
        <fullName evidence="3">Haloacid dehalogenase domain protein hydrolase</fullName>
    </submittedName>
</protein>
<evidence type="ECO:0000256" key="1">
    <source>
        <dbReference type="ARBA" id="ARBA00022801"/>
    </source>
</evidence>
<dbReference type="SUPFAM" id="SSF56784">
    <property type="entry name" value="HAD-like"/>
    <property type="match status" value="1"/>
</dbReference>
<dbReference type="AlphaFoldDB" id="B2A080"/>
<evidence type="ECO:0000313" key="3">
    <source>
        <dbReference type="EMBL" id="ACB77416.1"/>
    </source>
</evidence>
<reference evidence="3 4" key="1">
    <citation type="journal article" date="2011" name="J. Bacteriol.">
        <title>Genome sequence of the verrucomicrobium Opitutus terrae PB90-1, an abundant inhabitant of rice paddy soil ecosystems.</title>
        <authorList>
            <person name="van Passel M.W."/>
            <person name="Kant R."/>
            <person name="Palva A."/>
            <person name="Copeland A."/>
            <person name="Lucas S."/>
            <person name="Lapidus A."/>
            <person name="Glavina del Rio T."/>
            <person name="Pitluck S."/>
            <person name="Goltsman E."/>
            <person name="Clum A."/>
            <person name="Sun H."/>
            <person name="Schmutz J."/>
            <person name="Larimer F.W."/>
            <person name="Land M.L."/>
            <person name="Hauser L."/>
            <person name="Kyrpides N."/>
            <person name="Mikhailova N."/>
            <person name="Richardson P.P."/>
            <person name="Janssen P.H."/>
            <person name="de Vos W.M."/>
            <person name="Smidt H."/>
        </authorList>
    </citation>
    <scope>NUCLEOTIDE SEQUENCE [LARGE SCALE GENOMIC DNA]</scope>
    <source>
        <strain evidence="4">DSM 11246 / JCM 15787 / PB90-1</strain>
    </source>
</reference>
<dbReference type="Gene3D" id="3.40.50.1000">
    <property type="entry name" value="HAD superfamily/HAD-like"/>
    <property type="match status" value="1"/>
</dbReference>
<dbReference type="GO" id="GO:0016787">
    <property type="term" value="F:hydrolase activity"/>
    <property type="evidence" value="ECO:0007669"/>
    <property type="project" value="UniProtKB-KW"/>
</dbReference>
<dbReference type="RefSeq" id="WP_012376944.1">
    <property type="nucleotide sequence ID" value="NC_010571.1"/>
</dbReference>
<dbReference type="SFLD" id="SFLDG01129">
    <property type="entry name" value="C1.5:_HAD__Beta-PGM__Phosphata"/>
    <property type="match status" value="1"/>
</dbReference>
<dbReference type="STRING" id="452637.Oter_4142"/>
<gene>
    <name evidence="3" type="ordered locus">Oter_4142</name>
</gene>
<dbReference type="KEGG" id="ote:Oter_4142"/>
<organism evidence="3 4">
    <name type="scientific">Opitutus terrae (strain DSM 11246 / JCM 15787 / PB90-1)</name>
    <dbReference type="NCBI Taxonomy" id="452637"/>
    <lineage>
        <taxon>Bacteria</taxon>
        <taxon>Pseudomonadati</taxon>
        <taxon>Verrucomicrobiota</taxon>
        <taxon>Opitutia</taxon>
        <taxon>Opitutales</taxon>
        <taxon>Opitutaceae</taxon>
        <taxon>Opitutus</taxon>
    </lineage>
</organism>
<dbReference type="PRINTS" id="PR00413">
    <property type="entry name" value="HADHALOGNASE"/>
</dbReference>
<sequence>MPAFGFDLGDTLLEYAGLPLSWVDHYADALHALARVLGVTPTAAEIEAGCGVLRCYNTRLRPREHEVSFARVLAELQPCLGATSAPIDADACAAAFFGVFRQRLRCFPDAPVALDQLRAAGARLGIFTDVPYGMPRLLVMQDVAEAGLTGRFDVLLTSGEAGYRKPAVATLQALATALDCTAAELAYVGNEEKDVAAARRFGCEAILLDRAQRRPAWGQARTITSLLELTEPY</sequence>
<dbReference type="InterPro" id="IPR023214">
    <property type="entry name" value="HAD_sf"/>
</dbReference>
<dbReference type="Pfam" id="PF00702">
    <property type="entry name" value="Hydrolase"/>
    <property type="match status" value="1"/>
</dbReference>
<feature type="domain" description="HTH cro/C1-type" evidence="2">
    <location>
        <begin position="160"/>
        <end position="185"/>
    </location>
</feature>
<name>B2A080_OPITP</name>
<keyword evidence="4" id="KW-1185">Reference proteome</keyword>
<dbReference type="SFLD" id="SFLDS00003">
    <property type="entry name" value="Haloacid_Dehalogenase"/>
    <property type="match status" value="1"/>
</dbReference>
<dbReference type="InterPro" id="IPR001387">
    <property type="entry name" value="Cro/C1-type_HTH"/>
</dbReference>